<dbReference type="AlphaFoldDB" id="A0A833HLC6"/>
<evidence type="ECO:0000259" key="2">
    <source>
        <dbReference type="Pfam" id="PF14285"/>
    </source>
</evidence>
<dbReference type="RefSeq" id="WP_151867133.1">
    <property type="nucleotide sequence ID" value="NZ_WBZB01000060.1"/>
</dbReference>
<keyword evidence="4" id="KW-1185">Reference proteome</keyword>
<comment type="caution">
    <text evidence="3">The sequence shown here is derived from an EMBL/GenBank/DDBJ whole genome shotgun (WGS) entry which is preliminary data.</text>
</comment>
<organism evidence="3 4">
    <name type="scientific">Alkaliphilus serpentinus</name>
    <dbReference type="NCBI Taxonomy" id="1482731"/>
    <lineage>
        <taxon>Bacteria</taxon>
        <taxon>Bacillati</taxon>
        <taxon>Bacillota</taxon>
        <taxon>Clostridia</taxon>
        <taxon>Peptostreptococcales</taxon>
        <taxon>Natronincolaceae</taxon>
        <taxon>Alkaliphilus</taxon>
    </lineage>
</organism>
<dbReference type="EMBL" id="WBZB01000060">
    <property type="protein sequence ID" value="KAB3525666.1"/>
    <property type="molecule type" value="Genomic_DNA"/>
</dbReference>
<gene>
    <name evidence="3" type="ORF">F8153_14825</name>
</gene>
<feature type="domain" description="DUF4367" evidence="2">
    <location>
        <begin position="131"/>
        <end position="239"/>
    </location>
</feature>
<name>A0A833HLC6_9FIRM</name>
<dbReference type="OrthoDB" id="1951928at2"/>
<dbReference type="Proteomes" id="UP000465601">
    <property type="component" value="Unassembled WGS sequence"/>
</dbReference>
<protein>
    <submittedName>
        <fullName evidence="3">DUF4367 domain-containing protein</fullName>
    </submittedName>
</protein>
<evidence type="ECO:0000313" key="4">
    <source>
        <dbReference type="Proteomes" id="UP000465601"/>
    </source>
</evidence>
<dbReference type="Pfam" id="PF14285">
    <property type="entry name" value="DUF4367"/>
    <property type="match status" value="1"/>
</dbReference>
<sequence>MNKKVDILDSNIKEGIELELNKISVPQMEDVWENIEKEMKTNNKTFTRIKKVAIFIGVSIVLGLLIGTTDIYAQYQKVLSLIVRTMDSTINIQSQNKSNTPIDLDMEQESKTYSVTLDEALDKSSFKFMLPNVMPKGYMFAEAIINEFGKQTISLEIIYVSNKNDTINIIIEPLLGDYVESINVNSNHATYEKFKNGDLTYNIIKFKDNRILIIFDHDGVKYSVEGINEEDIFEIIQHIK</sequence>
<keyword evidence="1" id="KW-0812">Transmembrane</keyword>
<evidence type="ECO:0000256" key="1">
    <source>
        <dbReference type="SAM" id="Phobius"/>
    </source>
</evidence>
<feature type="transmembrane region" description="Helical" evidence="1">
    <location>
        <begin position="52"/>
        <end position="75"/>
    </location>
</feature>
<evidence type="ECO:0000313" key="3">
    <source>
        <dbReference type="EMBL" id="KAB3525666.1"/>
    </source>
</evidence>
<reference evidence="3 4" key="1">
    <citation type="submission" date="2019-10" db="EMBL/GenBank/DDBJ databases">
        <title>Alkaliphilus serpentinus sp. nov. and Alkaliphilus pronyensis sp. nov., two novel anaerobic alkaliphilic species isolated from the serpentinized-hosted hydrothermal field of the Prony Bay (New Caledonia).</title>
        <authorList>
            <person name="Postec A."/>
        </authorList>
    </citation>
    <scope>NUCLEOTIDE SEQUENCE [LARGE SCALE GENOMIC DNA]</scope>
    <source>
        <strain evidence="3 4">LacT</strain>
    </source>
</reference>
<keyword evidence="1" id="KW-1133">Transmembrane helix</keyword>
<dbReference type="InterPro" id="IPR025377">
    <property type="entry name" value="DUF4367"/>
</dbReference>
<accession>A0A833HLC6</accession>
<proteinExistence type="predicted"/>
<keyword evidence="1" id="KW-0472">Membrane</keyword>